<evidence type="ECO:0000313" key="9">
    <source>
        <dbReference type="EMBL" id="MCE2595614.1"/>
    </source>
</evidence>
<evidence type="ECO:0000313" key="10">
    <source>
        <dbReference type="Proteomes" id="UP001201273"/>
    </source>
</evidence>
<evidence type="ECO:0000256" key="4">
    <source>
        <dbReference type="ARBA" id="ARBA00022729"/>
    </source>
</evidence>
<keyword evidence="10" id="KW-1185">Reference proteome</keyword>
<evidence type="ECO:0000256" key="6">
    <source>
        <dbReference type="ARBA" id="ARBA00025643"/>
    </source>
</evidence>
<comment type="caution">
    <text evidence="9">The sequence shown here is derived from an EMBL/GenBank/DDBJ whole genome shotgun (WGS) entry which is preliminary data.</text>
</comment>
<dbReference type="RefSeq" id="WP_233053122.1">
    <property type="nucleotide sequence ID" value="NZ_JAIMJA010000011.1"/>
</dbReference>
<dbReference type="CDD" id="cd11614">
    <property type="entry name" value="SAF_CpaB_FlgA_like"/>
    <property type="match status" value="1"/>
</dbReference>
<dbReference type="InterPro" id="IPR013974">
    <property type="entry name" value="SAF"/>
</dbReference>
<dbReference type="PANTHER" id="PTHR36307:SF1">
    <property type="entry name" value="FLAGELLA BASAL BODY P-RING FORMATION PROTEIN FLGA"/>
    <property type="match status" value="1"/>
</dbReference>
<evidence type="ECO:0000256" key="5">
    <source>
        <dbReference type="ARBA" id="ARBA00022764"/>
    </source>
</evidence>
<dbReference type="Gene3D" id="3.90.1210.10">
    <property type="entry name" value="Antifreeze-like/N-acetylneuraminic acid synthase C-terminal domain"/>
    <property type="match status" value="1"/>
</dbReference>
<evidence type="ECO:0000256" key="3">
    <source>
        <dbReference type="ARBA" id="ARBA00014754"/>
    </source>
</evidence>
<sequence>MLNRIFILLCSLGIYQAFASPNYHILIEKMAEDEVAAQIQSPANGKVDIKATPLDSRLSLTPCETQLTVAIVNEQVRKNTVVKVTCDDATPWHTYIQVRVKITTPVVVAKRLLASGAILSEQNITISFVELHTLRGNVVADPLQLYGVKAKRRIPKGRTIKMRDVCFICKGDNVVIKARVSGLEIKTNGIAINSASLGDTIRVKNAQTDKVVVGKVTGISEMEVKL</sequence>
<evidence type="ECO:0000256" key="7">
    <source>
        <dbReference type="RuleBase" id="RU362063"/>
    </source>
</evidence>
<comment type="function">
    <text evidence="6 7">Involved in the assembly process of the P-ring formation. It may associate with FlgF on the rod constituting a structure essential for the P-ring assembly or may act as a modulator protein for the P-ring assembly.</text>
</comment>
<dbReference type="Pfam" id="PF13144">
    <property type="entry name" value="ChapFlgA"/>
    <property type="match status" value="1"/>
</dbReference>
<dbReference type="PANTHER" id="PTHR36307">
    <property type="entry name" value="FLAGELLA BASAL BODY P-RING FORMATION PROTEIN FLGA"/>
    <property type="match status" value="1"/>
</dbReference>
<dbReference type="Pfam" id="PF17656">
    <property type="entry name" value="ChapFlgA_N"/>
    <property type="match status" value="1"/>
</dbReference>
<comment type="subcellular location">
    <subcellularLocation>
        <location evidence="1 7">Periplasm</location>
    </subcellularLocation>
</comment>
<evidence type="ECO:0000256" key="2">
    <source>
        <dbReference type="ARBA" id="ARBA00010474"/>
    </source>
</evidence>
<dbReference type="InterPro" id="IPR041231">
    <property type="entry name" value="FlgA_N"/>
</dbReference>
<keyword evidence="9" id="KW-0282">Flagellum</keyword>
<dbReference type="Gene3D" id="2.30.30.760">
    <property type="match status" value="1"/>
</dbReference>
<organism evidence="9 10">
    <name type="scientific">Motilimonas cestriensis</name>
    <dbReference type="NCBI Taxonomy" id="2742685"/>
    <lineage>
        <taxon>Bacteria</taxon>
        <taxon>Pseudomonadati</taxon>
        <taxon>Pseudomonadota</taxon>
        <taxon>Gammaproteobacteria</taxon>
        <taxon>Alteromonadales</taxon>
        <taxon>Alteromonadales genera incertae sedis</taxon>
        <taxon>Motilimonas</taxon>
    </lineage>
</organism>
<dbReference type="SMART" id="SM00858">
    <property type="entry name" value="SAF"/>
    <property type="match status" value="1"/>
</dbReference>
<dbReference type="NCBIfam" id="TIGR03170">
    <property type="entry name" value="flgA_cterm"/>
    <property type="match status" value="1"/>
</dbReference>
<dbReference type="EMBL" id="JAIMJA010000011">
    <property type="protein sequence ID" value="MCE2595614.1"/>
    <property type="molecule type" value="Genomic_DNA"/>
</dbReference>
<proteinExistence type="inferred from homology"/>
<accession>A0ABS8W9C3</accession>
<keyword evidence="9" id="KW-0969">Cilium</keyword>
<dbReference type="InterPro" id="IPR039246">
    <property type="entry name" value="Flagellar_FlgA"/>
</dbReference>
<keyword evidence="4" id="KW-0732">Signal</keyword>
<keyword evidence="5 7" id="KW-0574">Periplasm</keyword>
<evidence type="ECO:0000259" key="8">
    <source>
        <dbReference type="SMART" id="SM00858"/>
    </source>
</evidence>
<keyword evidence="9" id="KW-0966">Cell projection</keyword>
<gene>
    <name evidence="9" type="primary">flgA</name>
    <name evidence="9" type="ORF">K6Y31_12360</name>
</gene>
<reference evidence="9 10" key="1">
    <citation type="journal article" date="2022" name="Environ. Microbiol. Rep.">
        <title>Eco-phylogenetic analyses reveal divergent evolution of vitamin B12 metabolism in the marine bacterial family 'Psychromonadaceae'.</title>
        <authorList>
            <person name="Jin X."/>
            <person name="Yang Y."/>
            <person name="Cao H."/>
            <person name="Gao B."/>
            <person name="Zhao Z."/>
        </authorList>
    </citation>
    <scope>NUCLEOTIDE SEQUENCE [LARGE SCALE GENOMIC DNA]</scope>
    <source>
        <strain evidence="9 10">MKS20</strain>
    </source>
</reference>
<name>A0ABS8W9C3_9GAMM</name>
<comment type="similarity">
    <text evidence="2 7">Belongs to the FlgA family.</text>
</comment>
<keyword evidence="7" id="KW-1005">Bacterial flagellum biogenesis</keyword>
<protein>
    <recommendedName>
        <fullName evidence="3 7">Flagella basal body P-ring formation protein FlgA</fullName>
    </recommendedName>
</protein>
<evidence type="ECO:0000256" key="1">
    <source>
        <dbReference type="ARBA" id="ARBA00004418"/>
    </source>
</evidence>
<feature type="domain" description="SAF" evidence="8">
    <location>
        <begin position="104"/>
        <end position="166"/>
    </location>
</feature>
<dbReference type="InterPro" id="IPR017585">
    <property type="entry name" value="SAF_FlgA"/>
</dbReference>
<dbReference type="Proteomes" id="UP001201273">
    <property type="component" value="Unassembled WGS sequence"/>
</dbReference>